<keyword evidence="3" id="KW-1185">Reference proteome</keyword>
<evidence type="ECO:0000313" key="3">
    <source>
        <dbReference type="Proteomes" id="UP001446871"/>
    </source>
</evidence>
<gene>
    <name evidence="2" type="ORF">PG996_003176</name>
</gene>
<protein>
    <submittedName>
        <fullName evidence="2">Uncharacterized protein</fullName>
    </submittedName>
</protein>
<comment type="caution">
    <text evidence="2">The sequence shown here is derived from an EMBL/GenBank/DDBJ whole genome shotgun (WGS) entry which is preliminary data.</text>
</comment>
<reference evidence="2 3" key="1">
    <citation type="submission" date="2023-01" db="EMBL/GenBank/DDBJ databases">
        <title>Analysis of 21 Apiospora genomes using comparative genomics revels a genus with tremendous synthesis potential of carbohydrate active enzymes and secondary metabolites.</title>
        <authorList>
            <person name="Sorensen T."/>
        </authorList>
    </citation>
    <scope>NUCLEOTIDE SEQUENCE [LARGE SCALE GENOMIC DNA]</scope>
    <source>
        <strain evidence="2 3">CBS 83171</strain>
    </source>
</reference>
<proteinExistence type="predicted"/>
<feature type="region of interest" description="Disordered" evidence="1">
    <location>
        <begin position="1"/>
        <end position="34"/>
    </location>
</feature>
<evidence type="ECO:0000256" key="1">
    <source>
        <dbReference type="SAM" id="MobiDB-lite"/>
    </source>
</evidence>
<feature type="compositionally biased region" description="Polar residues" evidence="1">
    <location>
        <begin position="1"/>
        <end position="13"/>
    </location>
</feature>
<sequence>MVVTSEQKNQGFSTKPFIEQTRESPSEASTSPDPDTVLRELTILLLELWHHKTLDMWCANADGVDITTPDGRLKAAISWLKATSERIAPYYLNAIEQCIGICCGRHRFRHDKEFLKVYCENVIIPLQESCRAWDVSEGWSEFPR</sequence>
<name>A0ABR1W0H7_9PEZI</name>
<dbReference type="EMBL" id="JAQQWM010000002">
    <property type="protein sequence ID" value="KAK8077006.1"/>
    <property type="molecule type" value="Genomic_DNA"/>
</dbReference>
<dbReference type="Proteomes" id="UP001446871">
    <property type="component" value="Unassembled WGS sequence"/>
</dbReference>
<accession>A0ABR1W0H7</accession>
<evidence type="ECO:0000313" key="2">
    <source>
        <dbReference type="EMBL" id="KAK8077006.1"/>
    </source>
</evidence>
<organism evidence="2 3">
    <name type="scientific">Apiospora saccharicola</name>
    <dbReference type="NCBI Taxonomy" id="335842"/>
    <lineage>
        <taxon>Eukaryota</taxon>
        <taxon>Fungi</taxon>
        <taxon>Dikarya</taxon>
        <taxon>Ascomycota</taxon>
        <taxon>Pezizomycotina</taxon>
        <taxon>Sordariomycetes</taxon>
        <taxon>Xylariomycetidae</taxon>
        <taxon>Amphisphaeriales</taxon>
        <taxon>Apiosporaceae</taxon>
        <taxon>Apiospora</taxon>
    </lineage>
</organism>